<feature type="chain" id="PRO_5012764829" evidence="1">
    <location>
        <begin position="17"/>
        <end position="35"/>
    </location>
</feature>
<evidence type="ECO:0000256" key="1">
    <source>
        <dbReference type="SAM" id="SignalP"/>
    </source>
</evidence>
<name>A0A292PIT0_9PEZI</name>
<protein>
    <submittedName>
        <fullName evidence="2">Uncharacterized protein</fullName>
    </submittedName>
</protein>
<gene>
    <name evidence="2" type="ORF">GSTUAT00008562001</name>
</gene>
<proteinExistence type="predicted"/>
<evidence type="ECO:0000313" key="3">
    <source>
        <dbReference type="Proteomes" id="UP001412239"/>
    </source>
</evidence>
<accession>A0A292PIT0</accession>
<keyword evidence="3" id="KW-1185">Reference proteome</keyword>
<evidence type="ECO:0000313" key="2">
    <source>
        <dbReference type="EMBL" id="CUS07339.1"/>
    </source>
</evidence>
<organism evidence="2 3">
    <name type="scientific">Tuber aestivum</name>
    <name type="common">summer truffle</name>
    <dbReference type="NCBI Taxonomy" id="59557"/>
    <lineage>
        <taxon>Eukaryota</taxon>
        <taxon>Fungi</taxon>
        <taxon>Dikarya</taxon>
        <taxon>Ascomycota</taxon>
        <taxon>Pezizomycotina</taxon>
        <taxon>Pezizomycetes</taxon>
        <taxon>Pezizales</taxon>
        <taxon>Tuberaceae</taxon>
        <taxon>Tuber</taxon>
    </lineage>
</organism>
<keyword evidence="1" id="KW-0732">Signal</keyword>
<feature type="signal peptide" evidence="1">
    <location>
        <begin position="1"/>
        <end position="16"/>
    </location>
</feature>
<dbReference type="EMBL" id="LN891216">
    <property type="protein sequence ID" value="CUS07339.1"/>
    <property type="molecule type" value="Genomic_DNA"/>
</dbReference>
<reference evidence="2" key="1">
    <citation type="submission" date="2015-10" db="EMBL/GenBank/DDBJ databases">
        <authorList>
            <person name="Regsiter A."/>
            <person name="william w."/>
        </authorList>
    </citation>
    <scope>NUCLEOTIDE SEQUENCE</scope>
    <source>
        <strain evidence="2">Montdore</strain>
    </source>
</reference>
<dbReference type="Proteomes" id="UP001412239">
    <property type="component" value="Unassembled WGS sequence"/>
</dbReference>
<dbReference type="AlphaFoldDB" id="A0A292PIT0"/>
<sequence length="35" mass="3825">MLGIWFGTARNFLVLARSMCGGEEVTVWGVKGLKP</sequence>